<accession>A0A915HZT2</accession>
<dbReference type="WBParaSite" id="nRc.2.0.1.t07366-RA">
    <property type="protein sequence ID" value="nRc.2.0.1.t07366-RA"/>
    <property type="gene ID" value="nRc.2.0.1.g07366"/>
</dbReference>
<protein>
    <submittedName>
        <fullName evidence="2">Uncharacterized protein</fullName>
    </submittedName>
</protein>
<sequence>QWRSCLKKTRILSVFWKQTQCFSKVSLFHKLKKAHSFTTLTTSHHYANAENLLGVSRRRHVAEANACNHGQCKIERRYGRTVRFCHMALLRRRLKYDMNNETGRATRTKLNRVLGRRVCDKKPENFGSAY</sequence>
<dbReference type="AlphaFoldDB" id="A0A915HZT2"/>
<evidence type="ECO:0000313" key="2">
    <source>
        <dbReference type="WBParaSite" id="nRc.2.0.1.t07366-RA"/>
    </source>
</evidence>
<organism evidence="1 2">
    <name type="scientific">Romanomermis culicivorax</name>
    <name type="common">Nematode worm</name>
    <dbReference type="NCBI Taxonomy" id="13658"/>
    <lineage>
        <taxon>Eukaryota</taxon>
        <taxon>Metazoa</taxon>
        <taxon>Ecdysozoa</taxon>
        <taxon>Nematoda</taxon>
        <taxon>Enoplea</taxon>
        <taxon>Dorylaimia</taxon>
        <taxon>Mermithida</taxon>
        <taxon>Mermithoidea</taxon>
        <taxon>Mermithidae</taxon>
        <taxon>Romanomermis</taxon>
    </lineage>
</organism>
<evidence type="ECO:0000313" key="1">
    <source>
        <dbReference type="Proteomes" id="UP000887565"/>
    </source>
</evidence>
<reference evidence="2" key="1">
    <citation type="submission" date="2022-11" db="UniProtKB">
        <authorList>
            <consortium name="WormBaseParasite"/>
        </authorList>
    </citation>
    <scope>IDENTIFICATION</scope>
</reference>
<name>A0A915HZT2_ROMCU</name>
<proteinExistence type="predicted"/>
<keyword evidence="1" id="KW-1185">Reference proteome</keyword>
<dbReference type="Proteomes" id="UP000887565">
    <property type="component" value="Unplaced"/>
</dbReference>